<dbReference type="PROSITE" id="PS51257">
    <property type="entry name" value="PROKAR_LIPOPROTEIN"/>
    <property type="match status" value="1"/>
</dbReference>
<evidence type="ECO:0000256" key="1">
    <source>
        <dbReference type="ARBA" id="ARBA00009477"/>
    </source>
</evidence>
<dbReference type="InterPro" id="IPR058637">
    <property type="entry name" value="YknX-like_C"/>
</dbReference>
<dbReference type="NCBIfam" id="TIGR01730">
    <property type="entry name" value="RND_mfp"/>
    <property type="match status" value="1"/>
</dbReference>
<feature type="domain" description="YknX-like C-terminal permuted SH3-like" evidence="6">
    <location>
        <begin position="290"/>
        <end position="356"/>
    </location>
</feature>
<evidence type="ECO:0000259" key="6">
    <source>
        <dbReference type="Pfam" id="PF25989"/>
    </source>
</evidence>
<dbReference type="Gene3D" id="2.40.50.100">
    <property type="match status" value="1"/>
</dbReference>
<dbReference type="Pfam" id="PF25973">
    <property type="entry name" value="BSH_CzcB"/>
    <property type="match status" value="1"/>
</dbReference>
<reference evidence="7" key="1">
    <citation type="journal article" date="2023" name="J. Hazard. Mater.">
        <title>Anaerobic biodegradation of pyrene and benzo[a]pyrene by a new sulfate-reducing Desulforamulus aquiferis strain DSA.</title>
        <authorList>
            <person name="Zhang Z."/>
            <person name="Sun J."/>
            <person name="Gong X."/>
            <person name="Wang C."/>
            <person name="Wang H."/>
        </authorList>
    </citation>
    <scope>NUCLEOTIDE SEQUENCE</scope>
    <source>
        <strain evidence="7">DSA</strain>
    </source>
</reference>
<evidence type="ECO:0000313" key="8">
    <source>
        <dbReference type="Proteomes" id="UP001172911"/>
    </source>
</evidence>
<keyword evidence="8" id="KW-1185">Reference proteome</keyword>
<feature type="chain" id="PRO_5043465479" evidence="3">
    <location>
        <begin position="21"/>
        <end position="375"/>
    </location>
</feature>
<feature type="domain" description="CzcB-like barrel-sandwich hybrid" evidence="5">
    <location>
        <begin position="63"/>
        <end position="205"/>
    </location>
</feature>
<dbReference type="FunFam" id="2.40.30.170:FF:000010">
    <property type="entry name" value="Efflux RND transporter periplasmic adaptor subunit"/>
    <property type="match status" value="1"/>
</dbReference>
<evidence type="ECO:0000256" key="3">
    <source>
        <dbReference type="SAM" id="SignalP"/>
    </source>
</evidence>
<dbReference type="Gene3D" id="2.40.30.170">
    <property type="match status" value="1"/>
</dbReference>
<feature type="domain" description="CusB-like beta-barrel" evidence="4">
    <location>
        <begin position="212"/>
        <end position="284"/>
    </location>
</feature>
<dbReference type="Proteomes" id="UP001172911">
    <property type="component" value="Unassembled WGS sequence"/>
</dbReference>
<evidence type="ECO:0000313" key="7">
    <source>
        <dbReference type="EMBL" id="MDO7789182.1"/>
    </source>
</evidence>
<feature type="region of interest" description="Disordered" evidence="2">
    <location>
        <begin position="346"/>
        <end position="375"/>
    </location>
</feature>
<dbReference type="Gene3D" id="1.10.287.470">
    <property type="entry name" value="Helix hairpin bin"/>
    <property type="match status" value="1"/>
</dbReference>
<reference evidence="7" key="2">
    <citation type="submission" date="2023-03" db="EMBL/GenBank/DDBJ databases">
        <authorList>
            <person name="Zhang Z."/>
        </authorList>
    </citation>
    <scope>NUCLEOTIDE SEQUENCE</scope>
    <source>
        <strain evidence="7">DSA</strain>
    </source>
</reference>
<name>A0AAW7ZHK2_9FIRM</name>
<dbReference type="Gene3D" id="2.40.420.20">
    <property type="match status" value="1"/>
</dbReference>
<dbReference type="InterPro" id="IPR058792">
    <property type="entry name" value="Beta-barrel_RND_2"/>
</dbReference>
<protein>
    <submittedName>
        <fullName evidence="7">Efflux RND transporter periplasmic adaptor subunit</fullName>
    </submittedName>
</protein>
<dbReference type="Pfam" id="PF25989">
    <property type="entry name" value="YknX_C"/>
    <property type="match status" value="1"/>
</dbReference>
<feature type="signal peptide" evidence="3">
    <location>
        <begin position="1"/>
        <end position="20"/>
    </location>
</feature>
<dbReference type="Pfam" id="PF25954">
    <property type="entry name" value="Beta-barrel_RND_2"/>
    <property type="match status" value="1"/>
</dbReference>
<dbReference type="PANTHER" id="PTHR30469">
    <property type="entry name" value="MULTIDRUG RESISTANCE PROTEIN MDTA"/>
    <property type="match status" value="1"/>
</dbReference>
<comment type="similarity">
    <text evidence="1">Belongs to the membrane fusion protein (MFP) (TC 8.A.1) family.</text>
</comment>
<dbReference type="AlphaFoldDB" id="A0AAW7ZHK2"/>
<accession>A0AAW7ZHK2</accession>
<dbReference type="RefSeq" id="WP_304545788.1">
    <property type="nucleotide sequence ID" value="NZ_JARPTC010000040.1"/>
</dbReference>
<gene>
    <name evidence="7" type="ORF">P6N53_18380</name>
</gene>
<dbReference type="InterPro" id="IPR006143">
    <property type="entry name" value="RND_pump_MFP"/>
</dbReference>
<dbReference type="GO" id="GO:1990281">
    <property type="term" value="C:efflux pump complex"/>
    <property type="evidence" value="ECO:0007669"/>
    <property type="project" value="TreeGrafter"/>
</dbReference>
<dbReference type="SUPFAM" id="SSF111369">
    <property type="entry name" value="HlyD-like secretion proteins"/>
    <property type="match status" value="1"/>
</dbReference>
<proteinExistence type="inferred from homology"/>
<dbReference type="GO" id="GO:0015562">
    <property type="term" value="F:efflux transmembrane transporter activity"/>
    <property type="evidence" value="ECO:0007669"/>
    <property type="project" value="TreeGrafter"/>
</dbReference>
<organism evidence="7 8">
    <name type="scientific">Desulforamulus aquiferis</name>
    <dbReference type="NCBI Taxonomy" id="1397668"/>
    <lineage>
        <taxon>Bacteria</taxon>
        <taxon>Bacillati</taxon>
        <taxon>Bacillota</taxon>
        <taxon>Clostridia</taxon>
        <taxon>Eubacteriales</taxon>
        <taxon>Peptococcaceae</taxon>
        <taxon>Desulforamulus</taxon>
    </lineage>
</organism>
<sequence length="375" mass="39779">MQRYFIYLAVLMALTSLFFAGCSPKEEQNKGQAGLANPRVLEVDEGVLSETMTLSGTLEALNSANVVARTSGKVATLSVDVGSRVSIGQTLMTLEAEELAAAVASAEANLENAVVTYDLALSKYERGKELAGAEALSKTDFEENYEGAFRKAAAAVKVARAALDQSQARYNDAIIKAPLSGIVTARNINVGELAGSSTPVFSISNLDKVVVCINVNEQQVNKFAEGQRVGVKVSAVAQNLFTGVVANIALAADPKLKAYPIKIELDNQEHKLKPGMFAEVVWENKLEQVLLIPREAVIASGGKSKVFVVENEEAKERVVETGAADGKNICITAGLSKGDKVIVSNPETLKDGMKVNTQQNQGGPPKEPQGNGEAK</sequence>
<dbReference type="EMBL" id="JARPTC010000040">
    <property type="protein sequence ID" value="MDO7789182.1"/>
    <property type="molecule type" value="Genomic_DNA"/>
</dbReference>
<evidence type="ECO:0000256" key="2">
    <source>
        <dbReference type="SAM" id="MobiDB-lite"/>
    </source>
</evidence>
<evidence type="ECO:0000259" key="5">
    <source>
        <dbReference type="Pfam" id="PF25973"/>
    </source>
</evidence>
<dbReference type="InterPro" id="IPR058647">
    <property type="entry name" value="BSH_CzcB-like"/>
</dbReference>
<keyword evidence="3" id="KW-0732">Signal</keyword>
<evidence type="ECO:0000259" key="4">
    <source>
        <dbReference type="Pfam" id="PF25954"/>
    </source>
</evidence>
<comment type="caution">
    <text evidence="7">The sequence shown here is derived from an EMBL/GenBank/DDBJ whole genome shotgun (WGS) entry which is preliminary data.</text>
</comment>